<dbReference type="EMBL" id="KZ819984">
    <property type="protein sequence ID" value="PWN49970.1"/>
    <property type="molecule type" value="Genomic_DNA"/>
</dbReference>
<accession>A0ACD0NVX6</accession>
<name>A0ACD0NVX6_9BASI</name>
<dbReference type="Proteomes" id="UP000245626">
    <property type="component" value="Unassembled WGS sequence"/>
</dbReference>
<keyword evidence="2" id="KW-1185">Reference proteome</keyword>
<protein>
    <submittedName>
        <fullName evidence="1">Uncharacterized protein</fullName>
    </submittedName>
</protein>
<evidence type="ECO:0000313" key="1">
    <source>
        <dbReference type="EMBL" id="PWN49970.1"/>
    </source>
</evidence>
<gene>
    <name evidence="1" type="ORF">IE53DRAFT_118498</name>
</gene>
<sequence>MESHKRMHRGSLEEEFNKVKSLGAISADLISSPFLLGSHRHRKGSKRCEGGGGLDGLIAFSFVTPI</sequence>
<proteinExistence type="predicted"/>
<reference evidence="1 2" key="1">
    <citation type="journal article" date="2018" name="Mol. Biol. Evol.">
        <title>Broad Genomic Sampling Reveals a Smut Pathogenic Ancestry of the Fungal Clade Ustilaginomycotina.</title>
        <authorList>
            <person name="Kijpornyongpan T."/>
            <person name="Mondo S.J."/>
            <person name="Barry K."/>
            <person name="Sandor L."/>
            <person name="Lee J."/>
            <person name="Lipzen A."/>
            <person name="Pangilinan J."/>
            <person name="LaButti K."/>
            <person name="Hainaut M."/>
            <person name="Henrissat B."/>
            <person name="Grigoriev I.V."/>
            <person name="Spatafora J.W."/>
            <person name="Aime M.C."/>
        </authorList>
    </citation>
    <scope>NUCLEOTIDE SEQUENCE [LARGE SCALE GENOMIC DNA]</scope>
    <source>
        <strain evidence="1 2">SA 807</strain>
    </source>
</reference>
<organism evidence="1 2">
    <name type="scientific">Violaceomyces palustris</name>
    <dbReference type="NCBI Taxonomy" id="1673888"/>
    <lineage>
        <taxon>Eukaryota</taxon>
        <taxon>Fungi</taxon>
        <taxon>Dikarya</taxon>
        <taxon>Basidiomycota</taxon>
        <taxon>Ustilaginomycotina</taxon>
        <taxon>Ustilaginomycetes</taxon>
        <taxon>Violaceomycetales</taxon>
        <taxon>Violaceomycetaceae</taxon>
        <taxon>Violaceomyces</taxon>
    </lineage>
</organism>
<evidence type="ECO:0000313" key="2">
    <source>
        <dbReference type="Proteomes" id="UP000245626"/>
    </source>
</evidence>